<dbReference type="PANTHER" id="PTHR43004:SF19">
    <property type="entry name" value="BINDING MONOOXYGENASE, PUTATIVE (JCVI)-RELATED"/>
    <property type="match status" value="1"/>
</dbReference>
<dbReference type="RefSeq" id="WP_067847327.1">
    <property type="nucleotide sequence ID" value="NZ_LGTW01000005.1"/>
</dbReference>
<feature type="domain" description="FAD-binding" evidence="4">
    <location>
        <begin position="2"/>
        <end position="336"/>
    </location>
</feature>
<protein>
    <recommendedName>
        <fullName evidence="4">FAD-binding domain-containing protein</fullName>
    </recommendedName>
</protein>
<dbReference type="SUPFAM" id="SSF51905">
    <property type="entry name" value="FAD/NAD(P)-binding domain"/>
    <property type="match status" value="1"/>
</dbReference>
<evidence type="ECO:0000313" key="6">
    <source>
        <dbReference type="Proteomes" id="UP000070612"/>
    </source>
</evidence>
<evidence type="ECO:0000256" key="2">
    <source>
        <dbReference type="ARBA" id="ARBA00022630"/>
    </source>
</evidence>
<dbReference type="Gene3D" id="3.30.70.2450">
    <property type="match status" value="1"/>
</dbReference>
<comment type="caution">
    <text evidence="5">The sequence shown here is derived from an EMBL/GenBank/DDBJ whole genome shotgun (WGS) entry which is preliminary data.</text>
</comment>
<dbReference type="Gene3D" id="3.40.30.120">
    <property type="match status" value="1"/>
</dbReference>
<dbReference type="AlphaFoldDB" id="A0A132PPL2"/>
<dbReference type="Gene3D" id="3.50.50.60">
    <property type="entry name" value="FAD/NAD(P)-binding domain"/>
    <property type="match status" value="1"/>
</dbReference>
<dbReference type="Pfam" id="PF21274">
    <property type="entry name" value="Rng_hyd_C"/>
    <property type="match status" value="1"/>
</dbReference>
<reference evidence="5 6" key="1">
    <citation type="submission" date="2015-07" db="EMBL/GenBank/DDBJ databases">
        <title>A draft genome sequence of Mycobacterium wolinskyi.</title>
        <authorList>
            <person name="de Man T.J."/>
            <person name="Perry K.A."/>
            <person name="Coulliette A.D."/>
            <person name="Jensen B."/>
            <person name="Toney N.C."/>
            <person name="Limbago B.M."/>
            <person name="Noble-Wang J."/>
        </authorList>
    </citation>
    <scope>NUCLEOTIDE SEQUENCE [LARGE SCALE GENOMIC DNA]</scope>
    <source>
        <strain evidence="5 6">CDC_01</strain>
    </source>
</reference>
<dbReference type="GO" id="GO:0016709">
    <property type="term" value="F:oxidoreductase activity, acting on paired donors, with incorporation or reduction of molecular oxygen, NAD(P)H as one donor, and incorporation of one atom of oxygen"/>
    <property type="evidence" value="ECO:0007669"/>
    <property type="project" value="UniProtKB-ARBA"/>
</dbReference>
<dbReference type="PATRIC" id="fig|59750.3.peg.6010"/>
<keyword evidence="2" id="KW-0285">Flavoprotein</keyword>
<dbReference type="InterPro" id="IPR050641">
    <property type="entry name" value="RIFMO-like"/>
</dbReference>
<dbReference type="Proteomes" id="UP000070612">
    <property type="component" value="Unassembled WGS sequence"/>
</dbReference>
<dbReference type="GO" id="GO:0071949">
    <property type="term" value="F:FAD binding"/>
    <property type="evidence" value="ECO:0007669"/>
    <property type="project" value="InterPro"/>
</dbReference>
<name>A0A132PPL2_9MYCO</name>
<comment type="cofactor">
    <cofactor evidence="1">
        <name>FAD</name>
        <dbReference type="ChEBI" id="CHEBI:57692"/>
    </cofactor>
</comment>
<evidence type="ECO:0000259" key="4">
    <source>
        <dbReference type="Pfam" id="PF01494"/>
    </source>
</evidence>
<evidence type="ECO:0000256" key="3">
    <source>
        <dbReference type="ARBA" id="ARBA00022827"/>
    </source>
</evidence>
<dbReference type="EMBL" id="LGTW01000005">
    <property type="protein sequence ID" value="KWX24286.1"/>
    <property type="molecule type" value="Genomic_DNA"/>
</dbReference>
<organism evidence="5 6">
    <name type="scientific">Mycolicibacterium wolinskyi</name>
    <dbReference type="NCBI Taxonomy" id="59750"/>
    <lineage>
        <taxon>Bacteria</taxon>
        <taxon>Bacillati</taxon>
        <taxon>Actinomycetota</taxon>
        <taxon>Actinomycetes</taxon>
        <taxon>Mycobacteriales</taxon>
        <taxon>Mycobacteriaceae</taxon>
        <taxon>Mycolicibacterium</taxon>
    </lineage>
</organism>
<evidence type="ECO:0000256" key="1">
    <source>
        <dbReference type="ARBA" id="ARBA00001974"/>
    </source>
</evidence>
<keyword evidence="3" id="KW-0274">FAD</keyword>
<proteinExistence type="predicted"/>
<evidence type="ECO:0000313" key="5">
    <source>
        <dbReference type="EMBL" id="KWX24286.1"/>
    </source>
</evidence>
<dbReference type="PANTHER" id="PTHR43004">
    <property type="entry name" value="TRK SYSTEM POTASSIUM UPTAKE PROTEIN"/>
    <property type="match status" value="1"/>
</dbReference>
<dbReference type="PRINTS" id="PR00420">
    <property type="entry name" value="RNGMNOXGNASE"/>
</dbReference>
<accession>A0A132PPL2</accession>
<sequence length="490" mass="52156">MADVVVVGAGPTGLMLAGELARGGVSVELVDRARERAGTSRAAGVNARTMEVFDQRGMLDAFEARGTPMDAGHFSGIRLDMSALPTRRGYTLAIMQTETESVLERFAAELGVTVQWGVEVTGLEQDATGVVVTTAGPDGPQRRRADYVVGCDGSRSAVRGLAGIPFEGTDAEFVTLLGDVEVSDPPPGRTFLERTDTGVVTFLPFGQLSGQTWQRVMVTEYDPSEQKGELGLDDLRTALNTVAGKDFGVHSPVWLSRFADVSRQATSYRAGRVFLAGDAAHIHPPLGGQGMNLGIQDATNLGWKLAAVIRGDASRELLDTYHDERHPVAQRVLENTRAQTALLAGGANVTAMRDTFRGLLDIDAVNERVGAAISGLDVSYGSDADHVLVGRRIPDCDIRVGGTLRRLYELLHDARPVLIDFGAGLGRDAVEAIPIGASWRVPLFGRVPIPPAVLVRPDGHVAWVSVDGSDSGLDRAAERIGAAHLVNART</sequence>
<keyword evidence="6" id="KW-1185">Reference proteome</keyword>
<dbReference type="InterPro" id="IPR036188">
    <property type="entry name" value="FAD/NAD-bd_sf"/>
</dbReference>
<dbReference type="InterPro" id="IPR002938">
    <property type="entry name" value="FAD-bd"/>
</dbReference>
<gene>
    <name evidence="5" type="ORF">AFM11_09860</name>
</gene>
<dbReference type="Pfam" id="PF01494">
    <property type="entry name" value="FAD_binding_3"/>
    <property type="match status" value="1"/>
</dbReference>